<gene>
    <name evidence="2" type="ORF">DPX16_12807</name>
</gene>
<evidence type="ECO:0000313" key="2">
    <source>
        <dbReference type="EMBL" id="ROL54938.1"/>
    </source>
</evidence>
<proteinExistence type="predicted"/>
<dbReference type="InterPro" id="IPR000477">
    <property type="entry name" value="RT_dom"/>
</dbReference>
<dbReference type="AlphaFoldDB" id="A0A3N0ZAG4"/>
<protein>
    <submittedName>
        <fullName evidence="2">LINE-1 retrotransposable element ORF2 protein</fullName>
    </submittedName>
</protein>
<dbReference type="InterPro" id="IPR043502">
    <property type="entry name" value="DNA/RNA_pol_sf"/>
</dbReference>
<name>A0A3N0ZAG4_ANAGA</name>
<evidence type="ECO:0000259" key="1">
    <source>
        <dbReference type="PROSITE" id="PS50878"/>
    </source>
</evidence>
<feature type="domain" description="Reverse transcriptase" evidence="1">
    <location>
        <begin position="60"/>
        <end position="342"/>
    </location>
</feature>
<dbReference type="SUPFAM" id="SSF56672">
    <property type="entry name" value="DNA/RNA polymerases"/>
    <property type="match status" value="1"/>
</dbReference>
<dbReference type="CDD" id="cd01650">
    <property type="entry name" value="RT_nLTR_like"/>
    <property type="match status" value="1"/>
</dbReference>
<dbReference type="Pfam" id="PF00078">
    <property type="entry name" value="RVT_1"/>
    <property type="match status" value="1"/>
</dbReference>
<keyword evidence="3" id="KW-1185">Reference proteome</keyword>
<sequence>MPPVNPPEHELDINPLRWSEVEQTVRRARSASSPGPNGVPYRLYKNAPDVLRFLWKLMRVVWQKKEIPTSWRRAGGILIPKEKDSVEIGQFRQISLLNVEGKIFFSVVAHRLAGYLQRNNLIDTSIQKAGISGFSGCVEHASVIWHQIQVAKKEGTDLHVVFLDLVNAFGSVPHNLLWTAFDYFRVPAALTTLVKAYFQDVQLCVTTAEYTTAWQHLEVGIMAGCTISPLAFTLAMEVIIRASRWTVGGQRIRSGLRLPPIRAYMDDLTTLTTTKVCTAQLLRKLQENIERARMKIKLSKSRSISIIKGKVSDHRFYNGEEPIPTVSEKPVKSLGRWYDASLKDKEQVEQLRKEVASGLEKIDRTLLPGKLKLWCMQYGLLPRLLWPLTLYEVPLSKVEKLERLVSSYVRKWLGLPRCLSSIGLYGKGMLHLPISSLVEEYKCAKVRLEMMLLDSNDPFVAQATPILATGRKWTPLAATEQAKAALRHKDIVGRAQEGRSGLGLGASTPVWSKALPPQRRKMVVQEVRQEEEARRCAQAVAQAKQGQWMTWEGVEKRKISWKELWEMEAFRASFTIRAAYDVLPSPANLSQWYAEDPTCPLCPSLATLKHILVGCKTSLTQGRYTWRHNQVLKCLAAVLESRRTSVNALPPLSSQWQPIPFVREGEGQANFTTIRSDSGQLGRARDWKLLADLNKKLCFPAEIAATNLRPDLVLWSASLKLVYIIELTVPWEGAVEEAYERKKLRYAELATDVQQQGWNVKVRPVEVGCRGFVATSTSRLLREMGVRGKAHRQAVKDLRGCGKGKPVAMGEEKRLCLGLQMS</sequence>
<accession>A0A3N0ZAG4</accession>
<dbReference type="PANTHER" id="PTHR19446">
    <property type="entry name" value="REVERSE TRANSCRIPTASES"/>
    <property type="match status" value="1"/>
</dbReference>
<evidence type="ECO:0000313" key="3">
    <source>
        <dbReference type="Proteomes" id="UP000281406"/>
    </source>
</evidence>
<dbReference type="Proteomes" id="UP000281406">
    <property type="component" value="Unassembled WGS sequence"/>
</dbReference>
<dbReference type="EMBL" id="RJVU01004028">
    <property type="protein sequence ID" value="ROL54938.1"/>
    <property type="molecule type" value="Genomic_DNA"/>
</dbReference>
<reference evidence="2 3" key="1">
    <citation type="submission" date="2018-10" db="EMBL/GenBank/DDBJ databases">
        <title>Genome assembly for a Yunnan-Guizhou Plateau 3E fish, Anabarilius grahami (Regan), and its evolutionary and genetic applications.</title>
        <authorList>
            <person name="Jiang W."/>
        </authorList>
    </citation>
    <scope>NUCLEOTIDE SEQUENCE [LARGE SCALE GENOMIC DNA]</scope>
    <source>
        <strain evidence="2">AG-KIZ</strain>
        <tissue evidence="2">Muscle</tissue>
    </source>
</reference>
<dbReference type="PROSITE" id="PS50878">
    <property type="entry name" value="RT_POL"/>
    <property type="match status" value="1"/>
</dbReference>
<comment type="caution">
    <text evidence="2">The sequence shown here is derived from an EMBL/GenBank/DDBJ whole genome shotgun (WGS) entry which is preliminary data.</text>
</comment>
<dbReference type="OrthoDB" id="447743at2759"/>
<organism evidence="2 3">
    <name type="scientific">Anabarilius grahami</name>
    <name type="common">Kanglang fish</name>
    <name type="synonym">Barilius grahami</name>
    <dbReference type="NCBI Taxonomy" id="495550"/>
    <lineage>
        <taxon>Eukaryota</taxon>
        <taxon>Metazoa</taxon>
        <taxon>Chordata</taxon>
        <taxon>Craniata</taxon>
        <taxon>Vertebrata</taxon>
        <taxon>Euteleostomi</taxon>
        <taxon>Actinopterygii</taxon>
        <taxon>Neopterygii</taxon>
        <taxon>Teleostei</taxon>
        <taxon>Ostariophysi</taxon>
        <taxon>Cypriniformes</taxon>
        <taxon>Xenocyprididae</taxon>
        <taxon>Xenocypridinae</taxon>
        <taxon>Xenocypridinae incertae sedis</taxon>
        <taxon>Anabarilius</taxon>
    </lineage>
</organism>